<name>A0ABP1R532_9HEXA</name>
<proteinExistence type="predicted"/>
<reference evidence="1 2" key="1">
    <citation type="submission" date="2024-08" db="EMBL/GenBank/DDBJ databases">
        <authorList>
            <person name="Cucini C."/>
            <person name="Frati F."/>
        </authorList>
    </citation>
    <scope>NUCLEOTIDE SEQUENCE [LARGE SCALE GENOMIC DNA]</scope>
</reference>
<evidence type="ECO:0000313" key="2">
    <source>
        <dbReference type="Proteomes" id="UP001642540"/>
    </source>
</evidence>
<dbReference type="EMBL" id="CAXLJM020000050">
    <property type="protein sequence ID" value="CAL8114751.1"/>
    <property type="molecule type" value="Genomic_DNA"/>
</dbReference>
<organism evidence="1 2">
    <name type="scientific">Orchesella dallaii</name>
    <dbReference type="NCBI Taxonomy" id="48710"/>
    <lineage>
        <taxon>Eukaryota</taxon>
        <taxon>Metazoa</taxon>
        <taxon>Ecdysozoa</taxon>
        <taxon>Arthropoda</taxon>
        <taxon>Hexapoda</taxon>
        <taxon>Collembola</taxon>
        <taxon>Entomobryomorpha</taxon>
        <taxon>Entomobryoidea</taxon>
        <taxon>Orchesellidae</taxon>
        <taxon>Orchesellinae</taxon>
        <taxon>Orchesella</taxon>
    </lineage>
</organism>
<dbReference type="Proteomes" id="UP001642540">
    <property type="component" value="Unassembled WGS sequence"/>
</dbReference>
<keyword evidence="2" id="KW-1185">Reference proteome</keyword>
<evidence type="ECO:0000313" key="1">
    <source>
        <dbReference type="EMBL" id="CAL8114751.1"/>
    </source>
</evidence>
<comment type="caution">
    <text evidence="1">The sequence shown here is derived from an EMBL/GenBank/DDBJ whole genome shotgun (WGS) entry which is preliminary data.</text>
</comment>
<sequence length="174" mass="19661">MVLGLSTYGYNFYLDTNLFNLDFNITVDELSAMSSYNASGYLDLRPLSEETVPHGNFTGNGFAHFRLNDVVVTGNGLMFIDIIRNQATFQMLNISSIDFTSIAVDLGETFVIDGKVIDWIAWSANFKSNFDYDFEVNKSSVNELFYLGLNTILKQYTLVDMLEFINGEVECETL</sequence>
<accession>A0ABP1R532</accession>
<gene>
    <name evidence="1" type="ORF">ODALV1_LOCUS16599</name>
</gene>
<protein>
    <submittedName>
        <fullName evidence="1">Uncharacterized protein</fullName>
    </submittedName>
</protein>